<evidence type="ECO:0000256" key="5">
    <source>
        <dbReference type="ARBA" id="ARBA00023284"/>
    </source>
</evidence>
<evidence type="ECO:0000256" key="2">
    <source>
        <dbReference type="ARBA" id="ARBA00022448"/>
    </source>
</evidence>
<dbReference type="OrthoDB" id="3452901at2"/>
<dbReference type="Proteomes" id="UP000282674">
    <property type="component" value="Unassembled WGS sequence"/>
</dbReference>
<keyword evidence="2" id="KW-0813">Transport</keyword>
<keyword evidence="5" id="KW-0676">Redox-active center</keyword>
<evidence type="ECO:0000313" key="8">
    <source>
        <dbReference type="Proteomes" id="UP000282674"/>
    </source>
</evidence>
<feature type="domain" description="Thioredoxin" evidence="6">
    <location>
        <begin position="266"/>
        <end position="394"/>
    </location>
</feature>
<dbReference type="RefSeq" id="WP_122196603.1">
    <property type="nucleotide sequence ID" value="NZ_JBHSKC010000006.1"/>
</dbReference>
<dbReference type="Pfam" id="PF00085">
    <property type="entry name" value="Thioredoxin"/>
    <property type="match status" value="1"/>
</dbReference>
<evidence type="ECO:0000313" key="7">
    <source>
        <dbReference type="EMBL" id="RMI41262.1"/>
    </source>
</evidence>
<dbReference type="GO" id="GO:0005737">
    <property type="term" value="C:cytoplasm"/>
    <property type="evidence" value="ECO:0007669"/>
    <property type="project" value="TreeGrafter"/>
</dbReference>
<keyword evidence="4" id="KW-1015">Disulfide bond</keyword>
<dbReference type="PROSITE" id="PS00194">
    <property type="entry name" value="THIOREDOXIN_1"/>
    <property type="match status" value="1"/>
</dbReference>
<dbReference type="PANTHER" id="PTHR45663">
    <property type="entry name" value="GEO12009P1"/>
    <property type="match status" value="1"/>
</dbReference>
<protein>
    <submittedName>
        <fullName evidence="7">Thioredoxin</fullName>
    </submittedName>
</protein>
<sequence>MTEQSSGQNGVEYDERLWNRGDVVLRFPDERSVGEIQIVAVGNEDDDITLTDARGEVTVPAGHMASLEMPDGTSAGDLAFLDALPEDALAGFAASGVSAKGLTRLSHQKELFQVVLEEPAGDDTALARLADLPELEILGIEDDTSPGRWFERFAGTGLMNLEVSRRATDLDALAGIGSIDGLYSLRLLSDELNAEGLESFGSLDGLESLTIWTDTQLEPSHFGFITQLPELEVLEVKSADGGDLLGAEQLLGLIRSLPDVEINGLWYPAEKLPSLTARDIAHVGDQNVVAIDDADDFDRLLARAGERPVLAYFTAKWCGPCKQFGPIVERFAADNAERLSTARIDIDVAPELAERYEIQGVPTVLVIRSREVIAGHGGSLPRRDLDHFIKHALEH</sequence>
<dbReference type="PROSITE" id="PS51352">
    <property type="entry name" value="THIOREDOXIN_2"/>
    <property type="match status" value="1"/>
</dbReference>
<dbReference type="CDD" id="cd02947">
    <property type="entry name" value="TRX_family"/>
    <property type="match status" value="1"/>
</dbReference>
<dbReference type="PANTHER" id="PTHR45663:SF11">
    <property type="entry name" value="GEO12009P1"/>
    <property type="match status" value="1"/>
</dbReference>
<reference evidence="7 8" key="1">
    <citation type="submission" date="2018-10" db="EMBL/GenBank/DDBJ databases">
        <title>Isolation from soil.</title>
        <authorList>
            <person name="Hu J."/>
        </authorList>
    </citation>
    <scope>NUCLEOTIDE SEQUENCE [LARGE SCALE GENOMIC DNA]</scope>
    <source>
        <strain evidence="7 8">NEAU-Ht49</strain>
    </source>
</reference>
<dbReference type="InterPro" id="IPR017937">
    <property type="entry name" value="Thioredoxin_CS"/>
</dbReference>
<comment type="caution">
    <text evidence="7">The sequence shown here is derived from an EMBL/GenBank/DDBJ whole genome shotgun (WGS) entry which is preliminary data.</text>
</comment>
<dbReference type="EMBL" id="RFFG01000044">
    <property type="protein sequence ID" value="RMI41262.1"/>
    <property type="molecule type" value="Genomic_DNA"/>
</dbReference>
<keyword evidence="8" id="KW-1185">Reference proteome</keyword>
<dbReference type="AlphaFoldDB" id="A0A3M2LVK4"/>
<accession>A0A3M2LVK4</accession>
<comment type="similarity">
    <text evidence="1">Belongs to the thioredoxin family.</text>
</comment>
<gene>
    <name evidence="7" type="ORF">EBO15_23535</name>
</gene>
<dbReference type="InterPro" id="IPR013766">
    <property type="entry name" value="Thioredoxin_domain"/>
</dbReference>
<dbReference type="Gene3D" id="3.40.30.10">
    <property type="entry name" value="Glutaredoxin"/>
    <property type="match status" value="1"/>
</dbReference>
<dbReference type="GO" id="GO:0015035">
    <property type="term" value="F:protein-disulfide reductase activity"/>
    <property type="evidence" value="ECO:0007669"/>
    <property type="project" value="TreeGrafter"/>
</dbReference>
<evidence type="ECO:0000256" key="3">
    <source>
        <dbReference type="ARBA" id="ARBA00022982"/>
    </source>
</evidence>
<organism evidence="7 8">
    <name type="scientific">Actinomadura harenae</name>
    <dbReference type="NCBI Taxonomy" id="2483351"/>
    <lineage>
        <taxon>Bacteria</taxon>
        <taxon>Bacillati</taxon>
        <taxon>Actinomycetota</taxon>
        <taxon>Actinomycetes</taxon>
        <taxon>Streptosporangiales</taxon>
        <taxon>Thermomonosporaceae</taxon>
        <taxon>Actinomadura</taxon>
    </lineage>
</organism>
<evidence type="ECO:0000259" key="6">
    <source>
        <dbReference type="PROSITE" id="PS51352"/>
    </source>
</evidence>
<name>A0A3M2LVK4_9ACTN</name>
<dbReference type="InterPro" id="IPR036249">
    <property type="entry name" value="Thioredoxin-like_sf"/>
</dbReference>
<keyword evidence="3" id="KW-0249">Electron transport</keyword>
<dbReference type="SUPFAM" id="SSF52833">
    <property type="entry name" value="Thioredoxin-like"/>
    <property type="match status" value="1"/>
</dbReference>
<evidence type="ECO:0000256" key="1">
    <source>
        <dbReference type="ARBA" id="ARBA00008987"/>
    </source>
</evidence>
<proteinExistence type="inferred from homology"/>
<evidence type="ECO:0000256" key="4">
    <source>
        <dbReference type="ARBA" id="ARBA00023157"/>
    </source>
</evidence>